<dbReference type="PANTHER" id="PTHR22930:SF85">
    <property type="entry name" value="GH03217P-RELATED"/>
    <property type="match status" value="1"/>
</dbReference>
<reference evidence="9" key="1">
    <citation type="submission" date="2015-09" db="EMBL/GenBank/DDBJ databases">
        <title>De novo assembly of Pectinophora gossypiella (Pink Bollworm) gut transcriptome.</title>
        <authorList>
            <person name="Tassone E.E."/>
        </authorList>
    </citation>
    <scope>NUCLEOTIDE SEQUENCE</scope>
</reference>
<dbReference type="EMBL" id="GDQN01001586">
    <property type="protein sequence ID" value="JAT89468.1"/>
    <property type="molecule type" value="Transcribed_RNA"/>
</dbReference>
<evidence type="ECO:0000256" key="2">
    <source>
        <dbReference type="ARBA" id="ARBA00004123"/>
    </source>
</evidence>
<comment type="cofactor">
    <cofactor evidence="1">
        <name>a divalent metal cation</name>
        <dbReference type="ChEBI" id="CHEBI:60240"/>
    </cofactor>
</comment>
<dbReference type="AlphaFoldDB" id="A0A1E1W2M0"/>
<dbReference type="SUPFAM" id="SSF46785">
    <property type="entry name" value="Winged helix' DNA-binding domain"/>
    <property type="match status" value="1"/>
</dbReference>
<sequence length="367" mass="42258">MVDHKLILLLAETKKSSSEESDESNWSDVCKQKVESSEDSLEEDEDNDRLFFPLMQYLIRLRRKRVDDYLHIVDSWSNAEFKNRLGLSRKTANQLINQLEKSGFIASHKFGVKPLEPKLCFYIFLSFLATTEPLTPIATRFDISISSTFRVIRRVVAWILTKLDDVVKWPQNLNEVRSICDSFQNKTGISNMLGVIDCTHIKIEKPKNAREYCNNKGYFSIILQATVDANMRFTNIYCGEPGSTNCTRVLKKSPLFTTALQDSTTLFPHSTFLVGHSGYPSLPWLLPPFRENKRLSPQQRQFNSLHLSARKISDKTFNSLKVRFKRIKFFTVYRNIAFITDTVVASCILHNYCVNENDLVNSGDDPE</sequence>
<keyword evidence="5" id="KW-0479">Metal-binding</keyword>
<accession>A0A1E1W2M0</accession>
<dbReference type="OrthoDB" id="2668416at2759"/>
<dbReference type="InterPro" id="IPR036390">
    <property type="entry name" value="WH_DNA-bd_sf"/>
</dbReference>
<keyword evidence="4" id="KW-0540">Nuclease</keyword>
<name>A0A1E1W2M0_PECGO</name>
<dbReference type="GO" id="GO:0016787">
    <property type="term" value="F:hydrolase activity"/>
    <property type="evidence" value="ECO:0007669"/>
    <property type="project" value="UniProtKB-KW"/>
</dbReference>
<dbReference type="EMBL" id="GDQN01009860">
    <property type="protein sequence ID" value="JAT81194.1"/>
    <property type="molecule type" value="Transcribed_RNA"/>
</dbReference>
<feature type="domain" description="DDE Tnp4" evidence="8">
    <location>
        <begin position="196"/>
        <end position="351"/>
    </location>
</feature>
<dbReference type="Pfam" id="PF13359">
    <property type="entry name" value="DDE_Tnp_4"/>
    <property type="match status" value="1"/>
</dbReference>
<dbReference type="GO" id="GO:0004518">
    <property type="term" value="F:nuclease activity"/>
    <property type="evidence" value="ECO:0007669"/>
    <property type="project" value="UniProtKB-KW"/>
</dbReference>
<keyword evidence="7" id="KW-0539">Nucleus</keyword>
<dbReference type="PANTHER" id="PTHR22930">
    <property type="match status" value="1"/>
</dbReference>
<dbReference type="InterPro" id="IPR045249">
    <property type="entry name" value="HARBI1-like"/>
</dbReference>
<dbReference type="InterPro" id="IPR027806">
    <property type="entry name" value="HARBI1_dom"/>
</dbReference>
<evidence type="ECO:0000256" key="1">
    <source>
        <dbReference type="ARBA" id="ARBA00001968"/>
    </source>
</evidence>
<dbReference type="GO" id="GO:0046872">
    <property type="term" value="F:metal ion binding"/>
    <property type="evidence" value="ECO:0007669"/>
    <property type="project" value="UniProtKB-KW"/>
</dbReference>
<keyword evidence="6" id="KW-0378">Hydrolase</keyword>
<evidence type="ECO:0000313" key="10">
    <source>
        <dbReference type="EMBL" id="JAT81361.1"/>
    </source>
</evidence>
<proteinExistence type="inferred from homology"/>
<evidence type="ECO:0000256" key="6">
    <source>
        <dbReference type="ARBA" id="ARBA00022801"/>
    </source>
</evidence>
<dbReference type="GO" id="GO:0005634">
    <property type="term" value="C:nucleus"/>
    <property type="evidence" value="ECO:0007669"/>
    <property type="project" value="UniProtKB-SubCell"/>
</dbReference>
<evidence type="ECO:0000256" key="4">
    <source>
        <dbReference type="ARBA" id="ARBA00022722"/>
    </source>
</evidence>
<evidence type="ECO:0000256" key="7">
    <source>
        <dbReference type="ARBA" id="ARBA00023242"/>
    </source>
</evidence>
<evidence type="ECO:0000259" key="8">
    <source>
        <dbReference type="Pfam" id="PF13359"/>
    </source>
</evidence>
<evidence type="ECO:0000256" key="5">
    <source>
        <dbReference type="ARBA" id="ARBA00022723"/>
    </source>
</evidence>
<comment type="subcellular location">
    <subcellularLocation>
        <location evidence="2">Nucleus</location>
    </subcellularLocation>
</comment>
<evidence type="ECO:0000256" key="3">
    <source>
        <dbReference type="ARBA" id="ARBA00006958"/>
    </source>
</evidence>
<evidence type="ECO:0000313" key="12">
    <source>
        <dbReference type="EMBL" id="JAT89468.1"/>
    </source>
</evidence>
<comment type="similarity">
    <text evidence="3">Belongs to the HARBI1 family.</text>
</comment>
<evidence type="ECO:0000313" key="11">
    <source>
        <dbReference type="EMBL" id="JAT81952.1"/>
    </source>
</evidence>
<organism evidence="9">
    <name type="scientific">Pectinophora gossypiella</name>
    <name type="common">Cotton pink bollworm</name>
    <name type="synonym">Depressaria gossypiella</name>
    <dbReference type="NCBI Taxonomy" id="13191"/>
    <lineage>
        <taxon>Eukaryota</taxon>
        <taxon>Metazoa</taxon>
        <taxon>Ecdysozoa</taxon>
        <taxon>Arthropoda</taxon>
        <taxon>Hexapoda</taxon>
        <taxon>Insecta</taxon>
        <taxon>Pterygota</taxon>
        <taxon>Neoptera</taxon>
        <taxon>Endopterygota</taxon>
        <taxon>Lepidoptera</taxon>
        <taxon>Glossata</taxon>
        <taxon>Ditrysia</taxon>
        <taxon>Gelechioidea</taxon>
        <taxon>Gelechiidae</taxon>
        <taxon>Apatetrinae</taxon>
        <taxon>Pectinophora</taxon>
    </lineage>
</organism>
<dbReference type="EMBL" id="GDQN01009102">
    <property type="protein sequence ID" value="JAT81952.1"/>
    <property type="molecule type" value="Transcribed_RNA"/>
</dbReference>
<gene>
    <name evidence="10" type="ORF">g.11324</name>
    <name evidence="12" type="ORF">g.11327</name>
    <name evidence="9" type="ORF">g.11332</name>
    <name evidence="11" type="ORF">g.11334</name>
</gene>
<evidence type="ECO:0000313" key="9">
    <source>
        <dbReference type="EMBL" id="JAT81194.1"/>
    </source>
</evidence>
<protein>
    <recommendedName>
        <fullName evidence="8">DDE Tnp4 domain-containing protein</fullName>
    </recommendedName>
</protein>
<dbReference type="EMBL" id="GDQN01009693">
    <property type="protein sequence ID" value="JAT81361.1"/>
    <property type="molecule type" value="Transcribed_RNA"/>
</dbReference>